<accession>A0A6P8PRE5</accession>
<dbReference type="RefSeq" id="XP_033786444.1">
    <property type="nucleotide sequence ID" value="XM_033930553.1"/>
</dbReference>
<feature type="coiled-coil region" evidence="1">
    <location>
        <begin position="1317"/>
        <end position="1407"/>
    </location>
</feature>
<gene>
    <name evidence="5" type="primary">GOLGA4</name>
</gene>
<dbReference type="GO" id="GO:0048193">
    <property type="term" value="P:Golgi vesicle transport"/>
    <property type="evidence" value="ECO:0007669"/>
    <property type="project" value="TreeGrafter"/>
</dbReference>
<evidence type="ECO:0000259" key="3">
    <source>
        <dbReference type="PROSITE" id="PS50913"/>
    </source>
</evidence>
<feature type="compositionally biased region" description="Polar residues" evidence="2">
    <location>
        <begin position="60"/>
        <end position="72"/>
    </location>
</feature>
<dbReference type="KEGG" id="gsh:117353938"/>
<feature type="region of interest" description="Disordered" evidence="2">
    <location>
        <begin position="1"/>
        <end position="147"/>
    </location>
</feature>
<organism evidence="4 5">
    <name type="scientific">Geotrypetes seraphini</name>
    <name type="common">Gaboon caecilian</name>
    <name type="synonym">Caecilia seraphini</name>
    <dbReference type="NCBI Taxonomy" id="260995"/>
    <lineage>
        <taxon>Eukaryota</taxon>
        <taxon>Metazoa</taxon>
        <taxon>Chordata</taxon>
        <taxon>Craniata</taxon>
        <taxon>Vertebrata</taxon>
        <taxon>Euteleostomi</taxon>
        <taxon>Amphibia</taxon>
        <taxon>Gymnophiona</taxon>
        <taxon>Geotrypetes</taxon>
    </lineage>
</organism>
<dbReference type="GeneID" id="117353938"/>
<feature type="coiled-coil region" evidence="1">
    <location>
        <begin position="462"/>
        <end position="593"/>
    </location>
</feature>
<feature type="coiled-coil region" evidence="1">
    <location>
        <begin position="1069"/>
        <end position="1241"/>
    </location>
</feature>
<evidence type="ECO:0000313" key="4">
    <source>
        <dbReference type="Proteomes" id="UP000515159"/>
    </source>
</evidence>
<dbReference type="CTD" id="2803"/>
<protein>
    <submittedName>
        <fullName evidence="5">Golgin subfamily A member 4 isoform X1</fullName>
    </submittedName>
</protein>
<dbReference type="GO" id="GO:0005794">
    <property type="term" value="C:Golgi apparatus"/>
    <property type="evidence" value="ECO:0007669"/>
    <property type="project" value="TreeGrafter"/>
</dbReference>
<feature type="region of interest" description="Disordered" evidence="2">
    <location>
        <begin position="948"/>
        <end position="974"/>
    </location>
</feature>
<feature type="coiled-coil region" evidence="1">
    <location>
        <begin position="2078"/>
        <end position="2175"/>
    </location>
</feature>
<reference evidence="5" key="1">
    <citation type="submission" date="2025-08" db="UniProtKB">
        <authorList>
            <consortium name="RefSeq"/>
        </authorList>
    </citation>
    <scope>IDENTIFICATION</scope>
</reference>
<evidence type="ECO:0000256" key="2">
    <source>
        <dbReference type="SAM" id="MobiDB-lite"/>
    </source>
</evidence>
<dbReference type="Gene3D" id="1.10.220.60">
    <property type="entry name" value="GRIP domain"/>
    <property type="match status" value="1"/>
</dbReference>
<dbReference type="SMART" id="SM00755">
    <property type="entry name" value="Grip"/>
    <property type="match status" value="1"/>
</dbReference>
<feature type="compositionally biased region" description="Polar residues" evidence="2">
    <location>
        <begin position="26"/>
        <end position="38"/>
    </location>
</feature>
<feature type="compositionally biased region" description="Basic and acidic residues" evidence="2">
    <location>
        <begin position="96"/>
        <end position="124"/>
    </location>
</feature>
<keyword evidence="4" id="KW-1185">Reference proteome</keyword>
<dbReference type="OrthoDB" id="28818at2759"/>
<dbReference type="PANTHER" id="PTHR19327">
    <property type="entry name" value="GOLGIN"/>
    <property type="match status" value="1"/>
</dbReference>
<feature type="coiled-coil region" evidence="1">
    <location>
        <begin position="181"/>
        <end position="251"/>
    </location>
</feature>
<sequence>MFKKLKQKISEQEQQQQSFPKSSPPATGNRSRTSSLTDQQDEGSLTPDRENVSPVPRPTDNVNGSETANPQKSDVHSFAQRLHLRVPSMESLFRSPMKESLFRSSSKESLVRSASRESLNRLDMESPGPMFDPPSDIESEAEEVPGSLDGLSKEQIFQRLRQMERSLGNYRGKYSELVTNYRSLHREKEKLQSILSQSQDKALRRIGELREELQMDQQAKKHLQEEFDASLEEKDQLISVLQTQISLLKQRLVSGQMSIELPDQSAQPESETQSPMQEIGTENALGSGDGGSDASKTMEALQVRVRRQENLLQRCKEMIRSHKERSSQLSNEKEALQEQLEERFQELEKIKDLHTTEKTKLITQLRDAKNLVEQLEQDKGMVIAETKRQMHETLEMKEEEISQLCSRIKQMSVQCDELREQKEKSEKAAFEELEKALGASQKVEEKQRRGQSEMDEQIKAIEKASEEDRRSLQQELTRVKQEVVDIMKQKSSEEYIAELEKKHANALSYKEQELKHRLQNQEEEFQERLKVALERARAERLKIIQEKEQQSSLALEELELQKKAMQSQNENQLQDFQQELETFRTRVLELESSLAKCSQDGKNLSLEMSTQIESLKNQHNVEIINLVAKHKEELDYIRKEQEQLRTEKLQLLKQEHRLLLEEIQAQHKQELEMQLKEKENAFHAHVKQMNEKTLEKLDVKQTELEALSAELSEAAQVRLSLEQKLSILENTKETLRQELEARLEQERDQYKMQIESIEKEHGTSAEGVEKALREEISCLKLLIEEKEKHLEELLTQEQKLKETAEKAETELKVASAKLEDACQWHQKYSNGQEQLKLNEAELTTLQQTLAIMEADKDHIKEQLTLTEFQLNNISTELESYKSQVQELKQHLEEQSSEAAQKLASLTQQYEYHIKDLTEEKEQANKKVTEKEEEIIQIKELQTQQAEDLKQQLSKSEEKTSSLQSEFENKLKSQESKMEKIKQIAKDMNETFKNKFSEQEIKHKKELEEKQLQYNEKEKQFNEKILEMAHASSVGIDDAVLKLELNQKEQLESLTETHRQKMEEVVESCKKNVNLRIEELQEKHEVELQEKEQELSELKQKLHLEEKEASKLIIHLKEEQGKKDDSLNELQEQLKQTSSQVSTLSQRGADLIQELEKLKADLNQALHEKTIFQTQLSEAKVTDEKYKIRVNELLNLLEATEGKLQTLETLHCKEHDDYEKKLENRLSEIQQKETELQKISEKITAWIEIYVSEAEVKGSEFNKKCNDKVNALLARILCFQKWTVKVKEAILIQAGRISELESQIEQIMSQHASLTCSLQQSVQHLQEKENQIIAMKDDLQCLMIEKDTLKKEGEHQQQNASEKEASITQLNKDLSENMNAVTSVRKELDEKQSQISSLDNLVKELKGKLENSVDLAEKEAILSILRKQHEEDHLKLVSQLQDLSSRLNVLNQEKTSALEQVDHWKNKFAEWKKKAEIKITQNHNTIKELQGKLEIHNKENDEKEQQLQRLKEDFDVQRTNLNSLKDEMGQMQTVKEKHEFDLSSALETQKARVAEMEEHVSRKTTENLCLMEDLKRHSQEKVIEREELIQQLRHLQDAGLEKDNRFSETEQKAAGLEKEIVSIKTELKMKEQEIEQMHKEMLRSKEEELKMLEDRLSTENAVKLAELKKKAEQRIAAIRKQLMSQIDEKEQCKKDLENQLQDLRGKMLERDARVKSFEEKIKSLENTFGLEKQEMEREVQNVKTVVEQEKTNTLRNLQQQCEEKINILQKDLMEKDELLQKHRAEQEEKNGVTSDMQKKFEELLKQLELSENNHQQDQSVIFGLQQELDEQNKRYSMLLDQQQEKEKDLAAIKEKLNDTEQKLEALENTIRERQKIIQEKEIIVKEMDGSATKKEEVHRVKIEALMSENEEKLKNIQNQLSEKDAIIKTLEERMEDRKKSDADLQKFLDDIQLQQKELKSKLEEAESEKQKMRKEVARLHKDLRSLRKEHQEELDIMKKEVADEMEEKLKHEHEDAELKHNSTLKQLMREFNTQLAQKEHELETVVQETISKAQEVEAELMQTHQIETSQLHRRITEKDDDLKRTVKKYEEILEAREEEMTAKVNELQAQLEQLQTKYTEKLAEEENKSSEDITVTELQTQLAQKTTLVNEAKLKEQEFREQVHTLEDQLKKYERNVFVTPLGMPYRADGNHRHTDVSVSAFGEPTEFEYLRKVLFEYMMGRETKTMAKVITTVLRFPTDQTQKILEREETRATFTAPRSGIF</sequence>
<feature type="coiled-coil region" evidence="1">
    <location>
        <begin position="298"/>
        <end position="435"/>
    </location>
</feature>
<feature type="compositionally biased region" description="Polar residues" evidence="2">
    <location>
        <begin position="264"/>
        <end position="276"/>
    </location>
</feature>
<keyword evidence="1" id="KW-0175">Coiled coil</keyword>
<name>A0A6P8PRE5_GEOSA</name>
<dbReference type="Pfam" id="PF01465">
    <property type="entry name" value="GRIP"/>
    <property type="match status" value="1"/>
</dbReference>
<dbReference type="FunCoup" id="A0A6P8PRE5">
    <property type="interactions" value="2123"/>
</dbReference>
<evidence type="ECO:0000313" key="5">
    <source>
        <dbReference type="RefSeq" id="XP_033786444.1"/>
    </source>
</evidence>
<dbReference type="InterPro" id="IPR000237">
    <property type="entry name" value="GRIP_dom"/>
</dbReference>
<evidence type="ECO:0000256" key="1">
    <source>
        <dbReference type="SAM" id="Coils"/>
    </source>
</evidence>
<dbReference type="PANTHER" id="PTHR19327:SF0">
    <property type="entry name" value="GOLGIN SUBFAMILY A MEMBER 4"/>
    <property type="match status" value="1"/>
</dbReference>
<feature type="compositionally biased region" description="Basic and acidic residues" evidence="2">
    <location>
        <begin position="948"/>
        <end position="959"/>
    </location>
</feature>
<dbReference type="PROSITE" id="PS50913">
    <property type="entry name" value="GRIP"/>
    <property type="match status" value="1"/>
</dbReference>
<feature type="compositionally biased region" description="Low complexity" evidence="2">
    <location>
        <begin position="12"/>
        <end position="25"/>
    </location>
</feature>
<feature type="region of interest" description="Disordered" evidence="2">
    <location>
        <begin position="261"/>
        <end position="294"/>
    </location>
</feature>
<dbReference type="SUPFAM" id="SSF101283">
    <property type="entry name" value="GRIP domain"/>
    <property type="match status" value="1"/>
</dbReference>
<feature type="coiled-coil region" evidence="1">
    <location>
        <begin position="1432"/>
        <end position="2047"/>
    </location>
</feature>
<proteinExistence type="predicted"/>
<dbReference type="GO" id="GO:0031267">
    <property type="term" value="F:small GTPase binding"/>
    <property type="evidence" value="ECO:0007669"/>
    <property type="project" value="TreeGrafter"/>
</dbReference>
<dbReference type="Proteomes" id="UP000515159">
    <property type="component" value="Chromosome 2"/>
</dbReference>
<dbReference type="InParanoid" id="A0A6P8PRE5"/>
<feature type="domain" description="GRIP" evidence="3">
    <location>
        <begin position="2200"/>
        <end position="2247"/>
    </location>
</feature>